<reference evidence="2 3" key="1">
    <citation type="journal article" date="2022" name="bioRxiv">
        <title>Genomics of Preaxostyla Flagellates Illuminates Evolutionary Transitions and the Path Towards Mitochondrial Loss.</title>
        <authorList>
            <person name="Novak L.V.F."/>
            <person name="Treitli S.C."/>
            <person name="Pyrih J."/>
            <person name="Halakuc P."/>
            <person name="Pipaliya S.V."/>
            <person name="Vacek V."/>
            <person name="Brzon O."/>
            <person name="Soukal P."/>
            <person name="Eme L."/>
            <person name="Dacks J.B."/>
            <person name="Karnkowska A."/>
            <person name="Elias M."/>
            <person name="Hampl V."/>
        </authorList>
    </citation>
    <scope>NUCLEOTIDE SEQUENCE [LARGE SCALE GENOMIC DNA]</scope>
    <source>
        <strain evidence="2">NAU3</strain>
        <tissue evidence="2">Gut</tissue>
    </source>
</reference>
<proteinExistence type="predicted"/>
<dbReference type="EMBL" id="JARBJD010000002">
    <property type="protein sequence ID" value="KAK2964599.1"/>
    <property type="molecule type" value="Genomic_DNA"/>
</dbReference>
<evidence type="ECO:0000256" key="1">
    <source>
        <dbReference type="SAM" id="MobiDB-lite"/>
    </source>
</evidence>
<name>A0ABQ9YLG8_9EUKA</name>
<dbReference type="Proteomes" id="UP001281761">
    <property type="component" value="Unassembled WGS sequence"/>
</dbReference>
<evidence type="ECO:0000313" key="3">
    <source>
        <dbReference type="Proteomes" id="UP001281761"/>
    </source>
</evidence>
<keyword evidence="3" id="KW-1185">Reference proteome</keyword>
<sequence length="90" mass="10108">MLAKVKTTDTSPSPTPSEDCSQFLKCTESDVLSEDKRPSLFQSLVANVERKHDFKRKECQKAVTLIDHVFPINSIQGGQRKLRMGSVRSV</sequence>
<feature type="region of interest" description="Disordered" evidence="1">
    <location>
        <begin position="1"/>
        <end position="21"/>
    </location>
</feature>
<gene>
    <name evidence="2" type="ORF">BLNAU_516</name>
</gene>
<comment type="caution">
    <text evidence="2">The sequence shown here is derived from an EMBL/GenBank/DDBJ whole genome shotgun (WGS) entry which is preliminary data.</text>
</comment>
<protein>
    <submittedName>
        <fullName evidence="2">Uncharacterized protein</fullName>
    </submittedName>
</protein>
<accession>A0ABQ9YLG8</accession>
<evidence type="ECO:0000313" key="2">
    <source>
        <dbReference type="EMBL" id="KAK2964599.1"/>
    </source>
</evidence>
<organism evidence="2 3">
    <name type="scientific">Blattamonas nauphoetae</name>
    <dbReference type="NCBI Taxonomy" id="2049346"/>
    <lineage>
        <taxon>Eukaryota</taxon>
        <taxon>Metamonada</taxon>
        <taxon>Preaxostyla</taxon>
        <taxon>Oxymonadida</taxon>
        <taxon>Blattamonas</taxon>
    </lineage>
</organism>